<keyword evidence="7" id="KW-0547">Nucleotide-binding</keyword>
<organism evidence="14 15">
    <name type="scientific">Pseudanabaena frigida</name>
    <dbReference type="NCBI Taxonomy" id="945775"/>
    <lineage>
        <taxon>Bacteria</taxon>
        <taxon>Bacillati</taxon>
        <taxon>Cyanobacteriota</taxon>
        <taxon>Cyanophyceae</taxon>
        <taxon>Pseudanabaenales</taxon>
        <taxon>Pseudanabaenaceae</taxon>
        <taxon>Pseudanabaena</taxon>
    </lineage>
</organism>
<evidence type="ECO:0000256" key="10">
    <source>
        <dbReference type="ARBA" id="ARBA00022842"/>
    </source>
</evidence>
<evidence type="ECO:0000256" key="2">
    <source>
        <dbReference type="ARBA" id="ARBA00004997"/>
    </source>
</evidence>
<evidence type="ECO:0000256" key="8">
    <source>
        <dbReference type="ARBA" id="ARBA00022777"/>
    </source>
</evidence>
<dbReference type="InterPro" id="IPR011037">
    <property type="entry name" value="Pyrv_Knase-like_insert_dom_sf"/>
</dbReference>
<reference evidence="14 15" key="1">
    <citation type="submission" date="2018-04" db="EMBL/GenBank/DDBJ databases">
        <authorList>
            <person name="Go L.Y."/>
            <person name="Mitchell J.A."/>
        </authorList>
    </citation>
    <scope>NUCLEOTIDE SEQUENCE [LARGE SCALE GENOMIC DNA]</scope>
    <source>
        <strain evidence="14">ULC066bin1</strain>
    </source>
</reference>
<name>A0A2W4W2J9_9CYAN</name>
<keyword evidence="8 14" id="KW-0418">Kinase</keyword>
<evidence type="ECO:0000256" key="6">
    <source>
        <dbReference type="ARBA" id="ARBA00022723"/>
    </source>
</evidence>
<feature type="domain" description="Pyruvate kinase barrel" evidence="13">
    <location>
        <begin position="145"/>
        <end position="485"/>
    </location>
</feature>
<dbReference type="Gene3D" id="3.20.20.60">
    <property type="entry name" value="Phosphoenolpyruvate-binding domains"/>
    <property type="match status" value="1"/>
</dbReference>
<evidence type="ECO:0000313" key="15">
    <source>
        <dbReference type="Proteomes" id="UP000249467"/>
    </source>
</evidence>
<dbReference type="EMBL" id="QBML01000042">
    <property type="protein sequence ID" value="PZO36299.1"/>
    <property type="molecule type" value="Genomic_DNA"/>
</dbReference>
<comment type="pathway">
    <text evidence="2">Carbohydrate degradation; glycolysis; pyruvate from D-glyceraldehyde 3-phosphate: step 5/5.</text>
</comment>
<evidence type="ECO:0000256" key="4">
    <source>
        <dbReference type="ARBA" id="ARBA00012142"/>
    </source>
</evidence>
<dbReference type="InterPro" id="IPR001697">
    <property type="entry name" value="Pyr_Knase"/>
</dbReference>
<dbReference type="Proteomes" id="UP000249467">
    <property type="component" value="Unassembled WGS sequence"/>
</dbReference>
<keyword evidence="10" id="KW-0460">Magnesium</keyword>
<protein>
    <recommendedName>
        <fullName evidence="4">pyruvate kinase</fullName>
        <ecNumber evidence="4">2.7.1.40</ecNumber>
    </recommendedName>
</protein>
<keyword evidence="11" id="KW-0324">Glycolysis</keyword>
<dbReference type="InterPro" id="IPR040442">
    <property type="entry name" value="Pyrv_kinase-like_dom_sf"/>
</dbReference>
<evidence type="ECO:0000256" key="12">
    <source>
        <dbReference type="ARBA" id="ARBA00023317"/>
    </source>
</evidence>
<dbReference type="GO" id="GO:0000287">
    <property type="term" value="F:magnesium ion binding"/>
    <property type="evidence" value="ECO:0007669"/>
    <property type="project" value="InterPro"/>
</dbReference>
<evidence type="ECO:0000256" key="5">
    <source>
        <dbReference type="ARBA" id="ARBA00022679"/>
    </source>
</evidence>
<dbReference type="InterPro" id="IPR015813">
    <property type="entry name" value="Pyrv/PenolPyrv_kinase-like_dom"/>
</dbReference>
<sequence>MISQASPVSIDPQFLSSPHVILSTLQSLRQKVESEGATTFNKWQSGIHRAEFLPSALNLAQYLALRQYDLRELQSALMPWGLSSLGRIEARVMPNLDAVIAALEVMCGNYSTENFHRQPLESFFEGNRLLHQHTKELFGTASPHRRVRIMVTLPTEAATDYELVREIIRRGANSVRINCAHDNPEIWESMIAHVRRSEQENGTSCKVMMDLAGPKIRTGEVLKPPDKKRVFRGDRILLSRCLPKSESKLEIAEAIASTVDDFQICCTIPEILDLLVVDAPVYIDDGKLRTRVVDTQYRLPDGQLGLLLQVTHASPKGVKLRPEKGLNFPKTILSLSPLTAKDLSDLDFVATHADIIGYSYVQQPADIDLLQQELSLRLDGRSPSPAIVAKIETAIAVSNLPELIIHAASKQSFGVMIARGDLAVEIGYQRLTEIQEEILWICEAAHVPVIWATQVLESLVKDGAPSRGEMTDAAMAERAECVMLNKGPFIAEAITILDDVLTRMEAHQSKKTPQLRALHSW</sequence>
<comment type="similarity">
    <text evidence="3">Belongs to the pyruvate kinase family.</text>
</comment>
<evidence type="ECO:0000259" key="13">
    <source>
        <dbReference type="Pfam" id="PF00224"/>
    </source>
</evidence>
<dbReference type="AlphaFoldDB" id="A0A2W4W2J9"/>
<evidence type="ECO:0000256" key="7">
    <source>
        <dbReference type="ARBA" id="ARBA00022741"/>
    </source>
</evidence>
<dbReference type="GO" id="GO:0016301">
    <property type="term" value="F:kinase activity"/>
    <property type="evidence" value="ECO:0007669"/>
    <property type="project" value="UniProtKB-KW"/>
</dbReference>
<dbReference type="EC" id="2.7.1.40" evidence="4"/>
<dbReference type="SUPFAM" id="SSF50800">
    <property type="entry name" value="PK beta-barrel domain-like"/>
    <property type="match status" value="1"/>
</dbReference>
<dbReference type="Pfam" id="PF00224">
    <property type="entry name" value="PK"/>
    <property type="match status" value="1"/>
</dbReference>
<accession>A0A2W4W2J9</accession>
<dbReference type="InterPro" id="IPR015806">
    <property type="entry name" value="Pyrv_Knase_insert_dom_sf"/>
</dbReference>
<keyword evidence="12 14" id="KW-0670">Pyruvate</keyword>
<evidence type="ECO:0000313" key="14">
    <source>
        <dbReference type="EMBL" id="PZO36299.1"/>
    </source>
</evidence>
<gene>
    <name evidence="14" type="ORF">DCF19_21810</name>
</gene>
<dbReference type="UniPathway" id="UPA00109">
    <property type="reaction ID" value="UER00188"/>
</dbReference>
<keyword evidence="5 14" id="KW-0808">Transferase</keyword>
<dbReference type="GO" id="GO:0030955">
    <property type="term" value="F:potassium ion binding"/>
    <property type="evidence" value="ECO:0007669"/>
    <property type="project" value="InterPro"/>
</dbReference>
<proteinExistence type="inferred from homology"/>
<evidence type="ECO:0000256" key="1">
    <source>
        <dbReference type="ARBA" id="ARBA00001958"/>
    </source>
</evidence>
<dbReference type="GO" id="GO:0004743">
    <property type="term" value="F:pyruvate kinase activity"/>
    <property type="evidence" value="ECO:0007669"/>
    <property type="project" value="UniProtKB-EC"/>
</dbReference>
<evidence type="ECO:0000256" key="9">
    <source>
        <dbReference type="ARBA" id="ARBA00022840"/>
    </source>
</evidence>
<comment type="caution">
    <text evidence="14">The sequence shown here is derived from an EMBL/GenBank/DDBJ whole genome shotgun (WGS) entry which is preliminary data.</text>
</comment>
<keyword evidence="9" id="KW-0067">ATP-binding</keyword>
<comment type="cofactor">
    <cofactor evidence="1">
        <name>K(+)</name>
        <dbReference type="ChEBI" id="CHEBI:29103"/>
    </cofactor>
</comment>
<dbReference type="PANTHER" id="PTHR11817">
    <property type="entry name" value="PYRUVATE KINASE"/>
    <property type="match status" value="1"/>
</dbReference>
<dbReference type="GO" id="GO:0005524">
    <property type="term" value="F:ATP binding"/>
    <property type="evidence" value="ECO:0007669"/>
    <property type="project" value="UniProtKB-KW"/>
</dbReference>
<keyword evidence="6" id="KW-0479">Metal-binding</keyword>
<dbReference type="InterPro" id="IPR015793">
    <property type="entry name" value="Pyrv_Knase_brl"/>
</dbReference>
<dbReference type="Gene3D" id="2.40.33.10">
    <property type="entry name" value="PK beta-barrel domain-like"/>
    <property type="match status" value="1"/>
</dbReference>
<reference evidence="14 15" key="2">
    <citation type="submission" date="2018-06" db="EMBL/GenBank/DDBJ databases">
        <title>Metagenomic assembly of (sub)arctic Cyanobacteria and their associated microbiome from non-axenic cultures.</title>
        <authorList>
            <person name="Baurain D."/>
        </authorList>
    </citation>
    <scope>NUCLEOTIDE SEQUENCE [LARGE SCALE GENOMIC DNA]</scope>
    <source>
        <strain evidence="14">ULC066bin1</strain>
    </source>
</reference>
<evidence type="ECO:0000256" key="11">
    <source>
        <dbReference type="ARBA" id="ARBA00023152"/>
    </source>
</evidence>
<dbReference type="SUPFAM" id="SSF51621">
    <property type="entry name" value="Phosphoenolpyruvate/pyruvate domain"/>
    <property type="match status" value="1"/>
</dbReference>
<evidence type="ECO:0000256" key="3">
    <source>
        <dbReference type="ARBA" id="ARBA00008663"/>
    </source>
</evidence>